<protein>
    <recommendedName>
        <fullName evidence="3">Phage tail protein</fullName>
    </recommendedName>
</protein>
<organism evidence="1 2">
    <name type="scientific">Notoacmeibacter ruber</name>
    <dbReference type="NCBI Taxonomy" id="2670375"/>
    <lineage>
        <taxon>Bacteria</taxon>
        <taxon>Pseudomonadati</taxon>
        <taxon>Pseudomonadota</taxon>
        <taxon>Alphaproteobacteria</taxon>
        <taxon>Hyphomicrobiales</taxon>
        <taxon>Notoacmeibacteraceae</taxon>
        <taxon>Notoacmeibacter</taxon>
    </lineage>
</organism>
<gene>
    <name evidence="1" type="ORF">D8780_12510</name>
</gene>
<dbReference type="EMBL" id="RCWN01000001">
    <property type="protein sequence ID" value="RLQ88929.1"/>
    <property type="molecule type" value="Genomic_DNA"/>
</dbReference>
<evidence type="ECO:0008006" key="3">
    <source>
        <dbReference type="Google" id="ProtNLM"/>
    </source>
</evidence>
<proteinExistence type="predicted"/>
<name>A0A3L7JF26_9HYPH</name>
<reference evidence="1 2" key="1">
    <citation type="submission" date="2018-10" db="EMBL/GenBank/DDBJ databases">
        <title>Notoacmeibacter sp. M2BS9Y-3-1, whole genome shotgun sequence.</title>
        <authorList>
            <person name="Tuo L."/>
        </authorList>
    </citation>
    <scope>NUCLEOTIDE SEQUENCE [LARGE SCALE GENOMIC DNA]</scope>
    <source>
        <strain evidence="1 2">M2BS9Y-3-1</strain>
    </source>
</reference>
<dbReference type="AlphaFoldDB" id="A0A3L7JF26"/>
<dbReference type="RefSeq" id="WP_121645897.1">
    <property type="nucleotide sequence ID" value="NZ_RCWN01000001.1"/>
</dbReference>
<accession>A0A3L7JF26</accession>
<evidence type="ECO:0000313" key="2">
    <source>
        <dbReference type="Proteomes" id="UP000281094"/>
    </source>
</evidence>
<comment type="caution">
    <text evidence="1">The sequence shown here is derived from an EMBL/GenBank/DDBJ whole genome shotgun (WGS) entry which is preliminary data.</text>
</comment>
<evidence type="ECO:0000313" key="1">
    <source>
        <dbReference type="EMBL" id="RLQ88929.1"/>
    </source>
</evidence>
<sequence>MRTPEIVITGPDGRNLAERLADLFIGVRISDLAMGEADELQIRFRRQRPYLQPPAADTEFRAAIGWKGGPLSEFGTFRYQRTLYTGEPESGQEMVLVCRAVEMSDGWKGVDSEHFDEENGHRTYGDVLRTLARREGLPAAIDPAIDALELPGGYLLRWRQSAVGLASEIGEDLGAIVKLQAGKLTVRRRGTSQTPSGSSLPPIVIPFDPNRSFQVDIEPRYGVASVAGGWFDASAGRPKEALAQLGRGSARIGLPHLFGSEQLAAAVAGAAAARMEAETAKAIFEMEGDARAVADAPVRPQGFGPDIDNINWIALACYHEAGPEAGWSTIVEAEMGWF</sequence>
<keyword evidence="2" id="KW-1185">Reference proteome</keyword>
<dbReference type="Proteomes" id="UP000281094">
    <property type="component" value="Unassembled WGS sequence"/>
</dbReference>